<comment type="similarity">
    <text evidence="3">Belongs to the complex I 75 kDa subunit family.</text>
</comment>
<dbReference type="PROSITE" id="PS51379">
    <property type="entry name" value="4FE4S_FER_2"/>
    <property type="match status" value="2"/>
</dbReference>
<evidence type="ECO:0000256" key="7">
    <source>
        <dbReference type="ARBA" id="ARBA00022737"/>
    </source>
</evidence>
<dbReference type="FunFam" id="3.30.70.20:FF:000035">
    <property type="entry name" value="Iron hydrogenase 1"/>
    <property type="match status" value="1"/>
</dbReference>
<dbReference type="CDD" id="cd00207">
    <property type="entry name" value="fer2"/>
    <property type="match status" value="1"/>
</dbReference>
<evidence type="ECO:0000313" key="17">
    <source>
        <dbReference type="EMBL" id="BBE38037.1"/>
    </source>
</evidence>
<dbReference type="PROSITE" id="PS00641">
    <property type="entry name" value="COMPLEX1_75K_1"/>
    <property type="match status" value="1"/>
</dbReference>
<dbReference type="Pfam" id="PF02906">
    <property type="entry name" value="Fe_hyd_lg_C"/>
    <property type="match status" value="1"/>
</dbReference>
<evidence type="ECO:0000256" key="12">
    <source>
        <dbReference type="ARBA" id="ARBA00023136"/>
    </source>
</evidence>
<dbReference type="InterPro" id="IPR004108">
    <property type="entry name" value="Fe_hydrogenase_lsu_C"/>
</dbReference>
<evidence type="ECO:0000256" key="1">
    <source>
        <dbReference type="ARBA" id="ARBA00001966"/>
    </source>
</evidence>
<evidence type="ECO:0000259" key="16">
    <source>
        <dbReference type="PROSITE" id="PS51839"/>
    </source>
</evidence>
<dbReference type="EMBL" id="LC387957">
    <property type="protein sequence ID" value="BBE38037.1"/>
    <property type="molecule type" value="Genomic_DNA"/>
</dbReference>
<dbReference type="GO" id="GO:0008137">
    <property type="term" value="F:NADH dehydrogenase (ubiquinone) activity"/>
    <property type="evidence" value="ECO:0007669"/>
    <property type="project" value="InterPro"/>
</dbReference>
<keyword evidence="6" id="KW-0479">Metal-binding</keyword>
<evidence type="ECO:0000256" key="9">
    <source>
        <dbReference type="ARBA" id="ARBA00023004"/>
    </source>
</evidence>
<keyword evidence="5" id="KW-0001">2Fe-2S</keyword>
<evidence type="ECO:0000256" key="8">
    <source>
        <dbReference type="ARBA" id="ARBA00022967"/>
    </source>
</evidence>
<evidence type="ECO:0000256" key="4">
    <source>
        <dbReference type="ARBA" id="ARBA00022485"/>
    </source>
</evidence>
<feature type="domain" description="4Fe-4S ferredoxin-type" evidence="15">
    <location>
        <begin position="187"/>
        <end position="216"/>
    </location>
</feature>
<dbReference type="SUPFAM" id="SSF54862">
    <property type="entry name" value="4Fe-4S ferredoxins"/>
    <property type="match status" value="1"/>
</dbReference>
<sequence length="581" mass="63631">MPDKQFITIDGVAVDFEKGLNVLEHAKKAGIEIPAFCYTPELSIYGACRMCLVEIVDQRTGRSSLDSSCSLLPKPGMVIKTNTEKLRMYRKNILELLLANHCRDCTTCDNSQRCKLQAFADRYGITEVRYPQHNPVPIVDNSSVCITKDKAKCIDCGCCIRMCNEIQKVGAIDFSHRGSEMEVSCVGGKPIGESVCVGCGQCAAVCPTGALTVKNDTKRVWALLDDKKTRVAVQIAPATRVAVGNAFGIPPHENTFGKMVAALRRLGFDEVYDTNTAADMTIIQEAAELLERLKTPQTWPLFTSCCPAWIQYVEKHHPEVMPHVSTCKSPMHMYAGVFQKEGESTVLGAIMPCVAKKWEGARSEFQTENKRHIEFVLTSQELIRMIKEAGIDYKSIEPEAIEGKWGTTTGAAVIFGVSGGVMEAALRYALSVLKLDTPENYLAIATSGIRGLPRPDAKAGALVDGIKTATIKLGDIALKVGVVSGLANADAIIKRIQEGEHFDFVEVMACPGGCIGGGGQPPADWQVKGERARGLYLADKEYSFNSVEQNPVMKEWQGGVFKDHHEEHHYLHIHYAGHGKH</sequence>
<reference evidence="17" key="1">
    <citation type="journal article" date="2019" name="ISME J.">
        <title>Genome analyses of uncultured TG2/ZB3 bacteria in 'Margulisbacteria' specifically attached to ectosymbiotic spirochetes of protists in the termite gut.</title>
        <authorList>
            <person name="Utami Y.D."/>
            <person name="Kuwahara H."/>
            <person name="Igai K."/>
            <person name="Murakami T."/>
            <person name="Sugaya K."/>
            <person name="Morikawa T."/>
            <person name="Nagura Y."/>
            <person name="Yuki M."/>
            <person name="Deevong P."/>
            <person name="Inoue T."/>
            <person name="Kihara K."/>
            <person name="Lo N."/>
            <person name="Yamada A."/>
            <person name="Ohkuma M."/>
            <person name="Hongoh Y."/>
        </authorList>
    </citation>
    <scope>NUCLEOTIDE SEQUENCE</scope>
    <source>
        <strain evidence="17">NkOx-clu11_01</strain>
    </source>
</reference>
<feature type="domain" description="4Fe-4S His(Cys)3-ligated-type" evidence="16">
    <location>
        <begin position="85"/>
        <end position="124"/>
    </location>
</feature>
<evidence type="ECO:0000256" key="3">
    <source>
        <dbReference type="ARBA" id="ARBA00005404"/>
    </source>
</evidence>
<dbReference type="Gene3D" id="3.40.50.1780">
    <property type="match status" value="1"/>
</dbReference>
<dbReference type="SUPFAM" id="SSF53920">
    <property type="entry name" value="Fe-only hydrogenase"/>
    <property type="match status" value="1"/>
</dbReference>
<dbReference type="PROSITE" id="PS51085">
    <property type="entry name" value="2FE2S_FER_2"/>
    <property type="match status" value="1"/>
</dbReference>
<comment type="cofactor">
    <cofactor evidence="13">
        <name>[2Fe-2S] cluster</name>
        <dbReference type="ChEBI" id="CHEBI:190135"/>
    </cofactor>
</comment>
<comment type="subcellular location">
    <subcellularLocation>
        <location evidence="2">Membrane</location>
    </subcellularLocation>
</comment>
<keyword evidence="9" id="KW-0408">Iron</keyword>
<gene>
    <name evidence="17" type="primary">hndA</name>
</gene>
<dbReference type="SMART" id="SM00929">
    <property type="entry name" value="NADH-G_4Fe-4S_3"/>
    <property type="match status" value="1"/>
</dbReference>
<keyword evidence="8" id="KW-1278">Translocase</keyword>
<dbReference type="GO" id="GO:0016491">
    <property type="term" value="F:oxidoreductase activity"/>
    <property type="evidence" value="ECO:0007669"/>
    <property type="project" value="InterPro"/>
</dbReference>
<dbReference type="InterPro" id="IPR001041">
    <property type="entry name" value="2Fe-2S_ferredoxin-type"/>
</dbReference>
<keyword evidence="4" id="KW-0004">4Fe-4S</keyword>
<dbReference type="GO" id="GO:0051539">
    <property type="term" value="F:4 iron, 4 sulfur cluster binding"/>
    <property type="evidence" value="ECO:0007669"/>
    <property type="project" value="UniProtKB-KW"/>
</dbReference>
<proteinExistence type="inferred from homology"/>
<evidence type="ECO:0000256" key="11">
    <source>
        <dbReference type="ARBA" id="ARBA00023027"/>
    </source>
</evidence>
<dbReference type="InterPro" id="IPR036010">
    <property type="entry name" value="2Fe-2S_ferredoxin-like_sf"/>
</dbReference>
<dbReference type="PROSITE" id="PS51839">
    <property type="entry name" value="4FE4S_HC3"/>
    <property type="match status" value="1"/>
</dbReference>
<dbReference type="GO" id="GO:0051537">
    <property type="term" value="F:2 iron, 2 sulfur cluster binding"/>
    <property type="evidence" value="ECO:0007669"/>
    <property type="project" value="UniProtKB-KW"/>
</dbReference>
<feature type="domain" description="2Fe-2S ferredoxin-type" evidence="14">
    <location>
        <begin position="1"/>
        <end position="85"/>
    </location>
</feature>
<dbReference type="InterPro" id="IPR050340">
    <property type="entry name" value="Cytosolic_Fe-S_CAF"/>
</dbReference>
<dbReference type="Pfam" id="PF12838">
    <property type="entry name" value="Fer4_7"/>
    <property type="match status" value="1"/>
</dbReference>
<dbReference type="FunFam" id="3.10.20.740:FF:000004">
    <property type="entry name" value="NADH-quinone oxidoreductase"/>
    <property type="match status" value="1"/>
</dbReference>
<dbReference type="InterPro" id="IPR017900">
    <property type="entry name" value="4Fe4S_Fe_S_CS"/>
</dbReference>
<dbReference type="Gene3D" id="3.40.950.10">
    <property type="entry name" value="Fe-only Hydrogenase (Larger Subunit), Chain L, domain 3"/>
    <property type="match status" value="1"/>
</dbReference>
<dbReference type="AlphaFoldDB" id="A0A387JU40"/>
<name>A0A387JU40_9SPIR</name>
<dbReference type="Pfam" id="PF13510">
    <property type="entry name" value="Fer2_4"/>
    <property type="match status" value="1"/>
</dbReference>
<dbReference type="Gene3D" id="3.30.70.20">
    <property type="match status" value="1"/>
</dbReference>
<dbReference type="InterPro" id="IPR019574">
    <property type="entry name" value="NADH_UbQ_OxRdtase_Gsu_4Fe4S-bd"/>
</dbReference>
<evidence type="ECO:0000256" key="10">
    <source>
        <dbReference type="ARBA" id="ARBA00023014"/>
    </source>
</evidence>
<evidence type="ECO:0000256" key="5">
    <source>
        <dbReference type="ARBA" id="ARBA00022714"/>
    </source>
</evidence>
<evidence type="ECO:0000256" key="2">
    <source>
        <dbReference type="ARBA" id="ARBA00004370"/>
    </source>
</evidence>
<dbReference type="InterPro" id="IPR000283">
    <property type="entry name" value="NADH_UbQ_OxRdtase_75kDa_su_CS"/>
</dbReference>
<keyword evidence="11" id="KW-0520">NAD</keyword>
<dbReference type="InterPro" id="IPR009016">
    <property type="entry name" value="Fe_hydrogenase"/>
</dbReference>
<keyword evidence="12" id="KW-0472">Membrane</keyword>
<keyword evidence="10" id="KW-0411">Iron-sulfur</keyword>
<dbReference type="Pfam" id="PF10588">
    <property type="entry name" value="NADH-G_4Fe-4S_3"/>
    <property type="match status" value="1"/>
</dbReference>
<dbReference type="PANTHER" id="PTHR11615">
    <property type="entry name" value="NITRATE, FORMATE, IRON DEHYDROGENASE"/>
    <property type="match status" value="1"/>
</dbReference>
<dbReference type="PROSITE" id="PS00198">
    <property type="entry name" value="4FE4S_FER_1"/>
    <property type="match status" value="1"/>
</dbReference>
<dbReference type="InterPro" id="IPR017896">
    <property type="entry name" value="4Fe4S_Fe-S-bd"/>
</dbReference>
<dbReference type="GO" id="GO:0042773">
    <property type="term" value="P:ATP synthesis coupled electron transport"/>
    <property type="evidence" value="ECO:0007669"/>
    <property type="project" value="InterPro"/>
</dbReference>
<dbReference type="GO" id="GO:0016020">
    <property type="term" value="C:membrane"/>
    <property type="evidence" value="ECO:0007669"/>
    <property type="project" value="UniProtKB-SubCell"/>
</dbReference>
<organism evidence="17">
    <name type="scientific">uncultured Treponema sp</name>
    <dbReference type="NCBI Taxonomy" id="162155"/>
    <lineage>
        <taxon>Bacteria</taxon>
        <taxon>Pseudomonadati</taxon>
        <taxon>Spirochaetota</taxon>
        <taxon>Spirochaetia</taxon>
        <taxon>Spirochaetales</taxon>
        <taxon>Treponemataceae</taxon>
        <taxon>Treponema</taxon>
        <taxon>environmental samples</taxon>
    </lineage>
</organism>
<keyword evidence="7" id="KW-0677">Repeat</keyword>
<dbReference type="GO" id="GO:0046872">
    <property type="term" value="F:metal ion binding"/>
    <property type="evidence" value="ECO:0007669"/>
    <property type="project" value="UniProtKB-KW"/>
</dbReference>
<dbReference type="SUPFAM" id="SSF54292">
    <property type="entry name" value="2Fe-2S ferredoxin-like"/>
    <property type="match status" value="1"/>
</dbReference>
<evidence type="ECO:0000259" key="14">
    <source>
        <dbReference type="PROSITE" id="PS51085"/>
    </source>
</evidence>
<comment type="cofactor">
    <cofactor evidence="1">
        <name>[4Fe-4S] cluster</name>
        <dbReference type="ChEBI" id="CHEBI:49883"/>
    </cofactor>
</comment>
<evidence type="ECO:0000256" key="6">
    <source>
        <dbReference type="ARBA" id="ARBA00022723"/>
    </source>
</evidence>
<evidence type="ECO:0000259" key="15">
    <source>
        <dbReference type="PROSITE" id="PS51379"/>
    </source>
</evidence>
<evidence type="ECO:0000256" key="13">
    <source>
        <dbReference type="ARBA" id="ARBA00034078"/>
    </source>
</evidence>
<feature type="domain" description="4Fe-4S ferredoxin-type" evidence="15">
    <location>
        <begin position="144"/>
        <end position="177"/>
    </location>
</feature>
<dbReference type="Gene3D" id="3.10.20.740">
    <property type="match status" value="1"/>
</dbReference>
<accession>A0A387JU40</accession>
<protein>
    <submittedName>
        <fullName evidence="17">[FeFe] hydrogenase subunit A</fullName>
    </submittedName>
</protein>